<evidence type="ECO:0000256" key="4">
    <source>
        <dbReference type="ARBA" id="ARBA00022989"/>
    </source>
</evidence>
<keyword evidence="3" id="KW-0677">Repeat</keyword>
<reference evidence="10" key="1">
    <citation type="submission" date="2022-12" db="EMBL/GenBank/DDBJ databases">
        <title>Genome assemblies of Blomia tropicalis.</title>
        <authorList>
            <person name="Cui Y."/>
        </authorList>
    </citation>
    <scope>NUCLEOTIDE SEQUENCE</scope>
    <source>
        <tissue evidence="10">Adult mites</tissue>
    </source>
</reference>
<accession>A0A9Q0MGY9</accession>
<evidence type="ECO:0000313" key="10">
    <source>
        <dbReference type="EMBL" id="KAJ6223370.1"/>
    </source>
</evidence>
<keyword evidence="4" id="KW-1133">Transmembrane helix</keyword>
<evidence type="ECO:0000256" key="7">
    <source>
        <dbReference type="ARBA" id="ARBA00023170"/>
    </source>
</evidence>
<dbReference type="SUPFAM" id="SSF57424">
    <property type="entry name" value="LDL receptor-like module"/>
    <property type="match status" value="2"/>
</dbReference>
<evidence type="ECO:0000256" key="1">
    <source>
        <dbReference type="ARBA" id="ARBA00004167"/>
    </source>
</evidence>
<proteinExistence type="predicted"/>
<comment type="caution">
    <text evidence="10">The sequence shown here is derived from an EMBL/GenBank/DDBJ whole genome shotgun (WGS) entry which is preliminary data.</text>
</comment>
<protein>
    <submittedName>
        <fullName evidence="10">Uncharacterized protein</fullName>
    </submittedName>
</protein>
<gene>
    <name evidence="10" type="ORF">RDWZM_001915</name>
</gene>
<dbReference type="InterPro" id="IPR023415">
    <property type="entry name" value="LDLR_class-A_CS"/>
</dbReference>
<evidence type="ECO:0000256" key="6">
    <source>
        <dbReference type="ARBA" id="ARBA00023157"/>
    </source>
</evidence>
<dbReference type="Gene3D" id="4.10.400.10">
    <property type="entry name" value="Low-density Lipoprotein Receptor"/>
    <property type="match status" value="1"/>
</dbReference>
<keyword evidence="7" id="KW-0675">Receptor</keyword>
<evidence type="ECO:0000256" key="8">
    <source>
        <dbReference type="ARBA" id="ARBA00023180"/>
    </source>
</evidence>
<dbReference type="GO" id="GO:0043235">
    <property type="term" value="C:receptor complex"/>
    <property type="evidence" value="ECO:0007669"/>
    <property type="project" value="TreeGrafter"/>
</dbReference>
<dbReference type="Gene3D" id="2.40.128.620">
    <property type="match status" value="1"/>
</dbReference>
<feature type="disulfide bond" evidence="9">
    <location>
        <begin position="205"/>
        <end position="223"/>
    </location>
</feature>
<dbReference type="PROSITE" id="PS01209">
    <property type="entry name" value="LDLRA_1"/>
    <property type="match status" value="1"/>
</dbReference>
<dbReference type="Proteomes" id="UP001142055">
    <property type="component" value="Chromosome 1"/>
</dbReference>
<dbReference type="InterPro" id="IPR036055">
    <property type="entry name" value="LDL_receptor-like_sf"/>
</dbReference>
<comment type="subcellular location">
    <subcellularLocation>
        <location evidence="1">Membrane</location>
        <topology evidence="1">Single-pass membrane protein</topology>
    </subcellularLocation>
</comment>
<dbReference type="PANTHER" id="PTHR22722">
    <property type="entry name" value="LOW-DENSITY LIPOPROTEIN RECEPTOR-RELATED PROTEIN 2-RELATED"/>
    <property type="match status" value="1"/>
</dbReference>
<sequence>MNGTNVRNIDHSSVTNDNDVNRSLSGIARCRRFNDFPLIKLSSSSTKIYVQRTVPSIQVLFHHPIIGLIILFAIINHGLQTVLGQQYPLQRFNSSSSSTTSVNDNHWKWWLMNDSNFATRWNRTIRPRSAMPDEYNHQAQHQLQQTKSTNKESLPDLCKLDSQLVTHCGNDSTSCYYQNTRCNGVADCPNAEDESAELCETHFKCNNHLCILAENVCDFHDNCGDNSDEEQCRKSTYV</sequence>
<keyword evidence="6 9" id="KW-1015">Disulfide bond</keyword>
<keyword evidence="5" id="KW-0472">Membrane</keyword>
<name>A0A9Q0MGY9_BLOTA</name>
<dbReference type="InterPro" id="IPR002172">
    <property type="entry name" value="LDrepeatLR_classA_rpt"/>
</dbReference>
<evidence type="ECO:0000313" key="11">
    <source>
        <dbReference type="Proteomes" id="UP001142055"/>
    </source>
</evidence>
<evidence type="ECO:0000256" key="9">
    <source>
        <dbReference type="PROSITE-ProRule" id="PRU00124"/>
    </source>
</evidence>
<dbReference type="PRINTS" id="PR00261">
    <property type="entry name" value="LDLRECEPTOR"/>
</dbReference>
<keyword evidence="2" id="KW-0812">Transmembrane</keyword>
<dbReference type="EMBL" id="JAPWDV010000001">
    <property type="protein sequence ID" value="KAJ6223370.1"/>
    <property type="molecule type" value="Genomic_DNA"/>
</dbReference>
<dbReference type="Pfam" id="PF00057">
    <property type="entry name" value="Ldl_recept_a"/>
    <property type="match status" value="1"/>
</dbReference>
<organism evidence="10 11">
    <name type="scientific">Blomia tropicalis</name>
    <name type="common">Mite</name>
    <dbReference type="NCBI Taxonomy" id="40697"/>
    <lineage>
        <taxon>Eukaryota</taxon>
        <taxon>Metazoa</taxon>
        <taxon>Ecdysozoa</taxon>
        <taxon>Arthropoda</taxon>
        <taxon>Chelicerata</taxon>
        <taxon>Arachnida</taxon>
        <taxon>Acari</taxon>
        <taxon>Acariformes</taxon>
        <taxon>Sarcoptiformes</taxon>
        <taxon>Astigmata</taxon>
        <taxon>Glycyphagoidea</taxon>
        <taxon>Echimyopodidae</taxon>
        <taxon>Blomia</taxon>
    </lineage>
</organism>
<comment type="caution">
    <text evidence="9">Lacks conserved residue(s) required for the propagation of feature annotation.</text>
</comment>
<dbReference type="GO" id="GO:0005886">
    <property type="term" value="C:plasma membrane"/>
    <property type="evidence" value="ECO:0007669"/>
    <property type="project" value="TreeGrafter"/>
</dbReference>
<evidence type="ECO:0000256" key="3">
    <source>
        <dbReference type="ARBA" id="ARBA00022737"/>
    </source>
</evidence>
<dbReference type="SMART" id="SM00192">
    <property type="entry name" value="LDLa"/>
    <property type="match status" value="2"/>
</dbReference>
<dbReference type="PROSITE" id="PS50068">
    <property type="entry name" value="LDLRA_2"/>
    <property type="match status" value="2"/>
</dbReference>
<keyword evidence="11" id="KW-1185">Reference proteome</keyword>
<evidence type="ECO:0000256" key="2">
    <source>
        <dbReference type="ARBA" id="ARBA00022692"/>
    </source>
</evidence>
<evidence type="ECO:0000256" key="5">
    <source>
        <dbReference type="ARBA" id="ARBA00023136"/>
    </source>
</evidence>
<keyword evidence="8" id="KW-0325">Glycoprotein</keyword>
<dbReference type="CDD" id="cd00112">
    <property type="entry name" value="LDLa"/>
    <property type="match status" value="1"/>
</dbReference>
<dbReference type="AlphaFoldDB" id="A0A9Q0MGY9"/>
<feature type="disulfide bond" evidence="9">
    <location>
        <begin position="217"/>
        <end position="232"/>
    </location>
</feature>
<dbReference type="InterPro" id="IPR051221">
    <property type="entry name" value="LDLR-related"/>
</dbReference>